<organism evidence="1 2">
    <name type="scientific">Paramuricea clavata</name>
    <name type="common">Red gorgonian</name>
    <name type="synonym">Violescent sea-whip</name>
    <dbReference type="NCBI Taxonomy" id="317549"/>
    <lineage>
        <taxon>Eukaryota</taxon>
        <taxon>Metazoa</taxon>
        <taxon>Cnidaria</taxon>
        <taxon>Anthozoa</taxon>
        <taxon>Octocorallia</taxon>
        <taxon>Malacalcyonacea</taxon>
        <taxon>Plexauridae</taxon>
        <taxon>Paramuricea</taxon>
    </lineage>
</organism>
<dbReference type="Proteomes" id="UP001152795">
    <property type="component" value="Unassembled WGS sequence"/>
</dbReference>
<protein>
    <submittedName>
        <fullName evidence="1">Uncharacterized protein</fullName>
    </submittedName>
</protein>
<keyword evidence="2" id="KW-1185">Reference proteome</keyword>
<evidence type="ECO:0000313" key="1">
    <source>
        <dbReference type="EMBL" id="CAB4020068.1"/>
    </source>
</evidence>
<gene>
    <name evidence="1" type="ORF">PACLA_8A021188</name>
</gene>
<evidence type="ECO:0000313" key="2">
    <source>
        <dbReference type="Proteomes" id="UP001152795"/>
    </source>
</evidence>
<comment type="caution">
    <text evidence="1">The sequence shown here is derived from an EMBL/GenBank/DDBJ whole genome shotgun (WGS) entry which is preliminary data.</text>
</comment>
<name>A0A6S7KHR0_PARCT</name>
<dbReference type="AlphaFoldDB" id="A0A6S7KHR0"/>
<sequence>MDRFLSGSAQAFLRSLRFFPTEKTLHSDDQYIKKDEITPNYDSIAKTDVQNFPSTEQTKKMMFALFGDDGLFMKEHFERSGEIDIEGPALMTIWKIFPNKSVLLDELHTSKNTSIGSSVFSVLTQMLFLPQDVSKLETWLMKGIEIGDEENNIACGPKVVINYKCCETTGEPILAPEFGSIEMGMD</sequence>
<reference evidence="1" key="1">
    <citation type="submission" date="2020-04" db="EMBL/GenBank/DDBJ databases">
        <authorList>
            <person name="Alioto T."/>
            <person name="Alioto T."/>
            <person name="Gomez Garrido J."/>
        </authorList>
    </citation>
    <scope>NUCLEOTIDE SEQUENCE</scope>
    <source>
        <strain evidence="1">A484AB</strain>
    </source>
</reference>
<dbReference type="EMBL" id="CACRXK020010766">
    <property type="protein sequence ID" value="CAB4020068.1"/>
    <property type="molecule type" value="Genomic_DNA"/>
</dbReference>
<proteinExistence type="predicted"/>
<dbReference type="OrthoDB" id="5954962at2759"/>
<accession>A0A6S7KHR0</accession>